<sequence>MSKIGQKVVELMEQGHTMDEIAQLQGAEQ</sequence>
<name>A0A8S5NRG0_9CAUD</name>
<organism evidence="1">
    <name type="scientific">Podoviridae sp. ctdDI2</name>
    <dbReference type="NCBI Taxonomy" id="2826567"/>
    <lineage>
        <taxon>Viruses</taxon>
        <taxon>Duplodnaviria</taxon>
        <taxon>Heunggongvirae</taxon>
        <taxon>Uroviricota</taxon>
        <taxon>Caudoviricetes</taxon>
    </lineage>
</organism>
<protein>
    <submittedName>
        <fullName evidence="1">Uncharacterized protein</fullName>
    </submittedName>
</protein>
<dbReference type="EMBL" id="BK015224">
    <property type="protein sequence ID" value="DAD96800.1"/>
    <property type="molecule type" value="Genomic_DNA"/>
</dbReference>
<accession>A0A8S5NRG0</accession>
<evidence type="ECO:0000313" key="1">
    <source>
        <dbReference type="EMBL" id="DAD96800.1"/>
    </source>
</evidence>
<reference evidence="1" key="1">
    <citation type="journal article" date="2021" name="Proc. Natl. Acad. Sci. U.S.A.">
        <title>A Catalog of Tens of Thousands of Viruses from Human Metagenomes Reveals Hidden Associations with Chronic Diseases.</title>
        <authorList>
            <person name="Tisza M.J."/>
            <person name="Buck C.B."/>
        </authorList>
    </citation>
    <scope>NUCLEOTIDE SEQUENCE</scope>
    <source>
        <strain evidence="1">CtdDI2</strain>
    </source>
</reference>
<proteinExistence type="predicted"/>